<reference evidence="1 2" key="1">
    <citation type="submission" date="2020-10" db="EMBL/GenBank/DDBJ databases">
        <title>Draft genome and description of Brachybacterium epidermidis sp nov.</title>
        <authorList>
            <person name="Boxberger M."/>
            <person name="La Scola B."/>
        </authorList>
    </citation>
    <scope>NUCLEOTIDE SEQUENCE [LARGE SCALE GENOMIC DNA]</scope>
    <source>
        <strain evidence="1 2">Marseille-Q2903</strain>
    </source>
</reference>
<dbReference type="EMBL" id="JADEYR010000002">
    <property type="protein sequence ID" value="MBE9403279.1"/>
    <property type="molecule type" value="Genomic_DNA"/>
</dbReference>
<evidence type="ECO:0000313" key="2">
    <source>
        <dbReference type="Proteomes" id="UP000644727"/>
    </source>
</evidence>
<sequence>MDAVEEPDWRAVFEQKSGIELPADAEFTMVARSDGGFTTDFVTIYRIRVPDPAPGSLFDPETYTRAADGGDAAHLDQLIEEAGETGDDVSDVHPTACRWDVENVQFYELNLCRTGDPGEFLAFETYI</sequence>
<name>A0ABR9VYL4_9MICO</name>
<gene>
    <name evidence="1" type="ORF">IOE58_03420</name>
</gene>
<keyword evidence="2" id="KW-1185">Reference proteome</keyword>
<evidence type="ECO:0000313" key="1">
    <source>
        <dbReference type="EMBL" id="MBE9403279.1"/>
    </source>
</evidence>
<proteinExistence type="predicted"/>
<dbReference type="Proteomes" id="UP000644727">
    <property type="component" value="Unassembled WGS sequence"/>
</dbReference>
<comment type="caution">
    <text evidence="1">The sequence shown here is derived from an EMBL/GenBank/DDBJ whole genome shotgun (WGS) entry which is preliminary data.</text>
</comment>
<protein>
    <submittedName>
        <fullName evidence="1">Uncharacterized protein</fullName>
    </submittedName>
</protein>
<organism evidence="1 2">
    <name type="scientific">Brachybacterium epidermidis</name>
    <dbReference type="NCBI Taxonomy" id="2781983"/>
    <lineage>
        <taxon>Bacteria</taxon>
        <taxon>Bacillati</taxon>
        <taxon>Actinomycetota</taxon>
        <taxon>Actinomycetes</taxon>
        <taxon>Micrococcales</taxon>
        <taxon>Dermabacteraceae</taxon>
        <taxon>Brachybacterium</taxon>
    </lineage>
</organism>
<dbReference type="RefSeq" id="WP_193865026.1">
    <property type="nucleotide sequence ID" value="NZ_JADEYR010000002.1"/>
</dbReference>
<accession>A0ABR9VYL4</accession>